<keyword evidence="5 7" id="KW-1133">Transmembrane helix</keyword>
<feature type="transmembrane region" description="Helical" evidence="7">
    <location>
        <begin position="50"/>
        <end position="66"/>
    </location>
</feature>
<organism evidence="10 11">
    <name type="scientific">Romboutsia lituseburensis DSM 797</name>
    <dbReference type="NCBI Taxonomy" id="1121325"/>
    <lineage>
        <taxon>Bacteria</taxon>
        <taxon>Bacillati</taxon>
        <taxon>Bacillota</taxon>
        <taxon>Clostridia</taxon>
        <taxon>Peptostreptococcales</taxon>
        <taxon>Peptostreptococcaceae</taxon>
        <taxon>Romboutsia</taxon>
    </lineage>
</organism>
<dbReference type="RefSeq" id="WP_092727370.1">
    <property type="nucleotide sequence ID" value="NZ_FNGW01000010.1"/>
</dbReference>
<dbReference type="Proteomes" id="UP000199068">
    <property type="component" value="Unassembled WGS sequence"/>
</dbReference>
<dbReference type="InterPro" id="IPR027470">
    <property type="entry name" value="Cation_efflux_CTD"/>
</dbReference>
<dbReference type="GO" id="GO:0006882">
    <property type="term" value="P:intracellular zinc ion homeostasis"/>
    <property type="evidence" value="ECO:0007669"/>
    <property type="project" value="TreeGrafter"/>
</dbReference>
<evidence type="ECO:0000256" key="4">
    <source>
        <dbReference type="ARBA" id="ARBA00022692"/>
    </source>
</evidence>
<evidence type="ECO:0000256" key="1">
    <source>
        <dbReference type="ARBA" id="ARBA00004141"/>
    </source>
</evidence>
<dbReference type="GO" id="GO:0005886">
    <property type="term" value="C:plasma membrane"/>
    <property type="evidence" value="ECO:0007669"/>
    <property type="project" value="TreeGrafter"/>
</dbReference>
<feature type="transmembrane region" description="Helical" evidence="7">
    <location>
        <begin position="78"/>
        <end position="98"/>
    </location>
</feature>
<keyword evidence="6 7" id="KW-0472">Membrane</keyword>
<dbReference type="InterPro" id="IPR050291">
    <property type="entry name" value="CDF_Transporter"/>
</dbReference>
<dbReference type="InterPro" id="IPR058533">
    <property type="entry name" value="Cation_efflux_TM"/>
</dbReference>
<protein>
    <submittedName>
        <fullName evidence="10">Cation diffusion facilitator family transporter</fullName>
    </submittedName>
</protein>
<name>A0A1G9SP44_9FIRM</name>
<evidence type="ECO:0000256" key="6">
    <source>
        <dbReference type="ARBA" id="ARBA00023136"/>
    </source>
</evidence>
<dbReference type="GO" id="GO:0015093">
    <property type="term" value="F:ferrous iron transmembrane transporter activity"/>
    <property type="evidence" value="ECO:0007669"/>
    <property type="project" value="TreeGrafter"/>
</dbReference>
<dbReference type="FunFam" id="1.20.1510.10:FF:000006">
    <property type="entry name" value="Divalent cation efflux transporter"/>
    <property type="match status" value="1"/>
</dbReference>
<dbReference type="GO" id="GO:0015086">
    <property type="term" value="F:cadmium ion transmembrane transporter activity"/>
    <property type="evidence" value="ECO:0007669"/>
    <property type="project" value="TreeGrafter"/>
</dbReference>
<feature type="transmembrane region" description="Helical" evidence="7">
    <location>
        <begin position="12"/>
        <end position="30"/>
    </location>
</feature>
<feature type="domain" description="Cation efflux protein transmembrane" evidence="8">
    <location>
        <begin position="13"/>
        <end position="207"/>
    </location>
</feature>
<dbReference type="Gene3D" id="3.30.70.1350">
    <property type="entry name" value="Cation efflux protein, cytoplasmic domain"/>
    <property type="match status" value="1"/>
</dbReference>
<dbReference type="AlphaFoldDB" id="A0A1G9SP44"/>
<comment type="subcellular location">
    <subcellularLocation>
        <location evidence="1">Membrane</location>
        <topology evidence="1">Multi-pass membrane protein</topology>
    </subcellularLocation>
</comment>
<keyword evidence="4 7" id="KW-0812">Transmembrane</keyword>
<dbReference type="EMBL" id="FNGW01000010">
    <property type="protein sequence ID" value="SDM37216.1"/>
    <property type="molecule type" value="Genomic_DNA"/>
</dbReference>
<evidence type="ECO:0000256" key="7">
    <source>
        <dbReference type="SAM" id="Phobius"/>
    </source>
</evidence>
<evidence type="ECO:0000259" key="8">
    <source>
        <dbReference type="Pfam" id="PF01545"/>
    </source>
</evidence>
<sequence length="293" mass="32602">MQNNNFKKIKQVLWIILFANFFVAILKIIVGTTIKSASMTADGFHSLSDGASNIVGIVGIGIASKPKDKEHPYGHTKYEVIASMFIGGMLLIIAGKIILTSISRISNPIHPTITTESLIALIITLCINIFVTTYENRIGKKLNSYILISDSMHTRSDIFVSIGVLCTLIGVKLGLPSIIDPIASLIVSGFIIYSAYEIFKSSTAVLVDQAIIDENEIENIVKTFEEVKGVHKIRNRGCGNDIHIDMHLLIDPYISIEHSHYLTHEIEDRIKNTLNKNVQVIVHLEPFYENRSK</sequence>
<comment type="similarity">
    <text evidence="2">Belongs to the cation diffusion facilitator (CDF) transporter (TC 2.A.4) family.</text>
</comment>
<evidence type="ECO:0000313" key="10">
    <source>
        <dbReference type="EMBL" id="SDM37216.1"/>
    </source>
</evidence>
<dbReference type="PANTHER" id="PTHR43840">
    <property type="entry name" value="MITOCHONDRIAL METAL TRANSPORTER 1-RELATED"/>
    <property type="match status" value="1"/>
</dbReference>
<feature type="transmembrane region" description="Helical" evidence="7">
    <location>
        <begin position="157"/>
        <end position="175"/>
    </location>
</feature>
<reference evidence="10 11" key="1">
    <citation type="submission" date="2016-10" db="EMBL/GenBank/DDBJ databases">
        <authorList>
            <person name="de Groot N.N."/>
        </authorList>
    </citation>
    <scope>NUCLEOTIDE SEQUENCE [LARGE SCALE GENOMIC DNA]</scope>
    <source>
        <strain evidence="10 11">DSM 797</strain>
    </source>
</reference>
<feature type="domain" description="Cation efflux protein cytoplasmic" evidence="9">
    <location>
        <begin position="213"/>
        <end position="286"/>
    </location>
</feature>
<dbReference type="NCBIfam" id="TIGR01297">
    <property type="entry name" value="CDF"/>
    <property type="match status" value="1"/>
</dbReference>
<dbReference type="SUPFAM" id="SSF160240">
    <property type="entry name" value="Cation efflux protein cytoplasmic domain-like"/>
    <property type="match status" value="1"/>
</dbReference>
<keyword evidence="11" id="KW-1185">Reference proteome</keyword>
<proteinExistence type="inferred from homology"/>
<dbReference type="SUPFAM" id="SSF161111">
    <property type="entry name" value="Cation efflux protein transmembrane domain-like"/>
    <property type="match status" value="1"/>
</dbReference>
<dbReference type="InterPro" id="IPR036837">
    <property type="entry name" value="Cation_efflux_CTD_sf"/>
</dbReference>
<dbReference type="Pfam" id="PF01545">
    <property type="entry name" value="Cation_efflux"/>
    <property type="match status" value="1"/>
</dbReference>
<evidence type="ECO:0000313" key="11">
    <source>
        <dbReference type="Proteomes" id="UP000199068"/>
    </source>
</evidence>
<dbReference type="InterPro" id="IPR027469">
    <property type="entry name" value="Cation_efflux_TMD_sf"/>
</dbReference>
<feature type="transmembrane region" description="Helical" evidence="7">
    <location>
        <begin position="118"/>
        <end position="136"/>
    </location>
</feature>
<evidence type="ECO:0000256" key="3">
    <source>
        <dbReference type="ARBA" id="ARBA00022448"/>
    </source>
</evidence>
<dbReference type="PANTHER" id="PTHR43840:SF15">
    <property type="entry name" value="MITOCHONDRIAL METAL TRANSPORTER 1-RELATED"/>
    <property type="match status" value="1"/>
</dbReference>
<evidence type="ECO:0000256" key="5">
    <source>
        <dbReference type="ARBA" id="ARBA00022989"/>
    </source>
</evidence>
<gene>
    <name evidence="10" type="ORF">SAMN04515677_11043</name>
</gene>
<dbReference type="Gene3D" id="1.20.1510.10">
    <property type="entry name" value="Cation efflux protein transmembrane domain"/>
    <property type="match status" value="1"/>
</dbReference>
<accession>A0A1G9SP44</accession>
<dbReference type="InterPro" id="IPR002524">
    <property type="entry name" value="Cation_efflux"/>
</dbReference>
<evidence type="ECO:0000256" key="2">
    <source>
        <dbReference type="ARBA" id="ARBA00008114"/>
    </source>
</evidence>
<dbReference type="STRING" id="1121325.SAMN04515677_11043"/>
<dbReference type="Pfam" id="PF16916">
    <property type="entry name" value="ZT_dimer"/>
    <property type="match status" value="1"/>
</dbReference>
<dbReference type="GO" id="GO:0015341">
    <property type="term" value="F:zinc efflux antiporter activity"/>
    <property type="evidence" value="ECO:0007669"/>
    <property type="project" value="TreeGrafter"/>
</dbReference>
<evidence type="ECO:0000259" key="9">
    <source>
        <dbReference type="Pfam" id="PF16916"/>
    </source>
</evidence>
<keyword evidence="3" id="KW-0813">Transport</keyword>